<keyword evidence="2" id="KW-1185">Reference proteome</keyword>
<dbReference type="EMBL" id="CP049257">
    <property type="protein sequence ID" value="QIG42798.1"/>
    <property type="molecule type" value="Genomic_DNA"/>
</dbReference>
<organism evidence="1 2">
    <name type="scientific">Nocardioides anomalus</name>
    <dbReference type="NCBI Taxonomy" id="2712223"/>
    <lineage>
        <taxon>Bacteria</taxon>
        <taxon>Bacillati</taxon>
        <taxon>Actinomycetota</taxon>
        <taxon>Actinomycetes</taxon>
        <taxon>Propionibacteriales</taxon>
        <taxon>Nocardioidaceae</taxon>
        <taxon>Nocardioides</taxon>
    </lineage>
</organism>
<gene>
    <name evidence="1" type="ORF">G5V58_08435</name>
</gene>
<name>A0A6G6WBU1_9ACTN</name>
<sequence length="48" mass="4777">MPDNGGRAFSAAYPSLALEDFEGSSATPGTIKYRTPQAALSAGNGAGC</sequence>
<proteinExistence type="predicted"/>
<reference evidence="1 2" key="1">
    <citation type="submission" date="2020-02" db="EMBL/GenBank/DDBJ databases">
        <title>Full genome sequence of Nocardioides sp. R-3366.</title>
        <authorList>
            <person name="Im W.-T."/>
        </authorList>
    </citation>
    <scope>NUCLEOTIDE SEQUENCE [LARGE SCALE GENOMIC DNA]</scope>
    <source>
        <strain evidence="1 2">R-3366</strain>
    </source>
</reference>
<protein>
    <submittedName>
        <fullName evidence="1">Uncharacterized protein</fullName>
    </submittedName>
</protein>
<evidence type="ECO:0000313" key="2">
    <source>
        <dbReference type="Proteomes" id="UP000502996"/>
    </source>
</evidence>
<dbReference type="Proteomes" id="UP000502996">
    <property type="component" value="Chromosome"/>
</dbReference>
<dbReference type="AlphaFoldDB" id="A0A6G6WBU1"/>
<dbReference type="RefSeq" id="WP_165231027.1">
    <property type="nucleotide sequence ID" value="NZ_CP049257.1"/>
</dbReference>
<dbReference type="KEGG" id="nano:G5V58_08435"/>
<evidence type="ECO:0000313" key="1">
    <source>
        <dbReference type="EMBL" id="QIG42798.1"/>
    </source>
</evidence>
<accession>A0A6G6WBU1</accession>